<reference evidence="1" key="1">
    <citation type="submission" date="2018-06" db="EMBL/GenBank/DDBJ databases">
        <authorList>
            <person name="Zhirakovskaya E."/>
        </authorList>
    </citation>
    <scope>NUCLEOTIDE SEQUENCE</scope>
</reference>
<accession>A0A3B0XJQ4</accession>
<proteinExistence type="predicted"/>
<evidence type="ECO:0000313" key="1">
    <source>
        <dbReference type="EMBL" id="VAW67791.1"/>
    </source>
</evidence>
<dbReference type="AlphaFoldDB" id="A0A3B0XJQ4"/>
<organism evidence="1">
    <name type="scientific">hydrothermal vent metagenome</name>
    <dbReference type="NCBI Taxonomy" id="652676"/>
    <lineage>
        <taxon>unclassified sequences</taxon>
        <taxon>metagenomes</taxon>
        <taxon>ecological metagenomes</taxon>
    </lineage>
</organism>
<gene>
    <name evidence="1" type="ORF">MNBD_GAMMA09-388</name>
</gene>
<name>A0A3B0XJQ4_9ZZZZ</name>
<protein>
    <submittedName>
        <fullName evidence="1">Uncharacterized protein</fullName>
    </submittedName>
</protein>
<sequence>MVEVIFFMAGISRTLPAEDIEDISIYYGRHWDQSKNYTFTCDFYSQPDRFYLIACFFLMSEGKYIDCIGFCIKVIECHIARIPKGDD</sequence>
<dbReference type="EMBL" id="UOFI01000109">
    <property type="protein sequence ID" value="VAW67791.1"/>
    <property type="molecule type" value="Genomic_DNA"/>
</dbReference>